<dbReference type="EMBL" id="GEEE01002802">
    <property type="protein sequence ID" value="JAP60423.1"/>
    <property type="molecule type" value="Transcribed_RNA"/>
</dbReference>
<reference evidence="8" key="1">
    <citation type="submission" date="2016-01" db="EMBL/GenBank/DDBJ databases">
        <title>Reference transcriptome for the parasite Schistocephalus solidus: insights into the molecular evolution of parasitism.</title>
        <authorList>
            <person name="Hebert F.O."/>
            <person name="Grambauer S."/>
            <person name="Barber I."/>
            <person name="Landry C.R."/>
            <person name="Aubin-Horth N."/>
        </authorList>
    </citation>
    <scope>NUCLEOTIDE SEQUENCE</scope>
</reference>
<organism evidence="8">
    <name type="scientific">Schistocephalus solidus</name>
    <name type="common">Tapeworm</name>
    <dbReference type="NCBI Taxonomy" id="70667"/>
    <lineage>
        <taxon>Eukaryota</taxon>
        <taxon>Metazoa</taxon>
        <taxon>Spiralia</taxon>
        <taxon>Lophotrochozoa</taxon>
        <taxon>Platyhelminthes</taxon>
        <taxon>Cestoda</taxon>
        <taxon>Eucestoda</taxon>
        <taxon>Diphyllobothriidea</taxon>
        <taxon>Diphyllobothriidae</taxon>
        <taxon>Schistocephalus</taxon>
    </lineage>
</organism>
<comment type="function">
    <text evidence="1">May play an important role in spermatogenesis and/or testis development.</text>
</comment>
<name>A0A0V0J4Q6_SCHSO</name>
<feature type="compositionally biased region" description="Polar residues" evidence="7">
    <location>
        <begin position="79"/>
        <end position="90"/>
    </location>
</feature>
<evidence type="ECO:0000256" key="3">
    <source>
        <dbReference type="ARBA" id="ARBA00022473"/>
    </source>
</evidence>
<dbReference type="PANTHER" id="PTHR17005">
    <property type="entry name" value="MALE-ENHANCED ANTIGEN-1"/>
    <property type="match status" value="1"/>
</dbReference>
<evidence type="ECO:0000256" key="1">
    <source>
        <dbReference type="ARBA" id="ARBA00002540"/>
    </source>
</evidence>
<dbReference type="GO" id="GO:0030154">
    <property type="term" value="P:cell differentiation"/>
    <property type="evidence" value="ECO:0007669"/>
    <property type="project" value="UniProtKB-KW"/>
</dbReference>
<keyword evidence="4" id="KW-0597">Phosphoprotein</keyword>
<feature type="compositionally biased region" description="Low complexity" evidence="7">
    <location>
        <begin position="37"/>
        <end position="47"/>
    </location>
</feature>
<feature type="compositionally biased region" description="Low complexity" evidence="7">
    <location>
        <begin position="59"/>
        <end position="71"/>
    </location>
</feature>
<evidence type="ECO:0000256" key="7">
    <source>
        <dbReference type="SAM" id="MobiDB-lite"/>
    </source>
</evidence>
<evidence type="ECO:0000256" key="5">
    <source>
        <dbReference type="ARBA" id="ARBA00022782"/>
    </source>
</evidence>
<sequence>VRTVKRSLPHSLYVEQMRHEAKTPVKPEDRPYEVADENSSNNSSTSDNEGDEYLAQGYTLLNATLDSASSDLSDEDSVPEQTRSPSATTTGVLEAYTGIATSHAISPISASTLDSELYRIIESDNLHGPFPVQENGIPDESSPALLWNSKAPSGISEIPMTEEKVKQIKACFAEFRLPESNLPAWAKTFPEDVWKEELLVKLRGSRSHTAQRH</sequence>
<dbReference type="InterPro" id="IPR009685">
    <property type="entry name" value="MEA1"/>
</dbReference>
<protein>
    <recommendedName>
        <fullName evidence="2">Male-enhanced antigen 1</fullName>
    </recommendedName>
</protein>
<accession>A0A0V0J4Q6</accession>
<dbReference type="GO" id="GO:0007283">
    <property type="term" value="P:spermatogenesis"/>
    <property type="evidence" value="ECO:0007669"/>
    <property type="project" value="UniProtKB-KW"/>
</dbReference>
<dbReference type="Pfam" id="PF06910">
    <property type="entry name" value="MEA1"/>
    <property type="match status" value="1"/>
</dbReference>
<evidence type="ECO:0000256" key="6">
    <source>
        <dbReference type="ARBA" id="ARBA00022871"/>
    </source>
</evidence>
<feature type="region of interest" description="Disordered" evidence="7">
    <location>
        <begin position="1"/>
        <end position="90"/>
    </location>
</feature>
<evidence type="ECO:0000256" key="2">
    <source>
        <dbReference type="ARBA" id="ARBA00022245"/>
    </source>
</evidence>
<feature type="compositionally biased region" description="Basic and acidic residues" evidence="7">
    <location>
        <begin position="16"/>
        <end position="33"/>
    </location>
</feature>
<keyword evidence="6" id="KW-0744">Spermatogenesis</keyword>
<gene>
    <name evidence="8" type="ORF">TR160009</name>
</gene>
<keyword evidence="3" id="KW-0217">Developmental protein</keyword>
<evidence type="ECO:0000313" key="8">
    <source>
        <dbReference type="EMBL" id="JAP60423.1"/>
    </source>
</evidence>
<feature type="non-terminal residue" evidence="8">
    <location>
        <position position="1"/>
    </location>
</feature>
<evidence type="ECO:0000256" key="4">
    <source>
        <dbReference type="ARBA" id="ARBA00022553"/>
    </source>
</evidence>
<dbReference type="AlphaFoldDB" id="A0A0V0J4Q6"/>
<keyword evidence="5" id="KW-0221">Differentiation</keyword>
<proteinExistence type="predicted"/>